<protein>
    <submittedName>
        <fullName evidence="2">T9SS type A sorting domain-containing protein</fullName>
    </submittedName>
</protein>
<proteinExistence type="predicted"/>
<evidence type="ECO:0000313" key="3">
    <source>
        <dbReference type="Proteomes" id="UP001162741"/>
    </source>
</evidence>
<evidence type="ECO:0000313" key="2">
    <source>
        <dbReference type="EMBL" id="UYQ95145.1"/>
    </source>
</evidence>
<keyword evidence="3" id="KW-1185">Reference proteome</keyword>
<dbReference type="Proteomes" id="UP001162741">
    <property type="component" value="Chromosome"/>
</dbReference>
<name>A0ABY6J632_9BACT</name>
<dbReference type="EMBL" id="CP107006">
    <property type="protein sequence ID" value="UYQ95145.1"/>
    <property type="molecule type" value="Genomic_DNA"/>
</dbReference>
<evidence type="ECO:0000259" key="1">
    <source>
        <dbReference type="Pfam" id="PF18962"/>
    </source>
</evidence>
<dbReference type="RefSeq" id="WP_264282925.1">
    <property type="nucleotide sequence ID" value="NZ_CP107006.1"/>
</dbReference>
<dbReference type="NCBIfam" id="TIGR04183">
    <property type="entry name" value="Por_Secre_tail"/>
    <property type="match status" value="1"/>
</dbReference>
<sequence>MLTIPRPVWNFADVVDDVNYFFANIAPIDTSEHWRFHTVGFSGGVSRQPGGYRIHIIDLNGRVIRDVSNVKGGLYQADVSTLSKGMYILQIQHGETKEQRKFIRE</sequence>
<accession>A0ABY6J632</accession>
<feature type="domain" description="Secretion system C-terminal sorting" evidence="1">
    <location>
        <begin position="52"/>
        <end position="103"/>
    </location>
</feature>
<dbReference type="InterPro" id="IPR026444">
    <property type="entry name" value="Secre_tail"/>
</dbReference>
<reference evidence="2" key="1">
    <citation type="submission" date="2022-10" db="EMBL/GenBank/DDBJ databases">
        <title>Chitinophaga sp. nov., isolated from soil.</title>
        <authorList>
            <person name="Jeon C.O."/>
        </authorList>
    </citation>
    <scope>NUCLEOTIDE SEQUENCE</scope>
    <source>
        <strain evidence="2">R8</strain>
    </source>
</reference>
<dbReference type="Pfam" id="PF18962">
    <property type="entry name" value="Por_Secre_tail"/>
    <property type="match status" value="1"/>
</dbReference>
<organism evidence="2 3">
    <name type="scientific">Chitinophaga horti</name>
    <dbReference type="NCBI Taxonomy" id="2920382"/>
    <lineage>
        <taxon>Bacteria</taxon>
        <taxon>Pseudomonadati</taxon>
        <taxon>Bacteroidota</taxon>
        <taxon>Chitinophagia</taxon>
        <taxon>Chitinophagales</taxon>
        <taxon>Chitinophagaceae</taxon>
        <taxon>Chitinophaga</taxon>
    </lineage>
</organism>
<gene>
    <name evidence="2" type="ORF">MKQ68_08550</name>
</gene>